<feature type="transmembrane region" description="Helical" evidence="4">
    <location>
        <begin position="462"/>
        <end position="480"/>
    </location>
</feature>
<accession>A0A388TFP5</accession>
<dbReference type="GO" id="GO:0003774">
    <property type="term" value="F:cytoskeletal motor activity"/>
    <property type="evidence" value="ECO:0007669"/>
    <property type="project" value="InterPro"/>
</dbReference>
<comment type="caution">
    <text evidence="6">The sequence shown here is derived from an EMBL/GenBank/DDBJ whole genome shotgun (WGS) entry which is preliminary data.</text>
</comment>
<evidence type="ECO:0000313" key="6">
    <source>
        <dbReference type="EMBL" id="GBR75571.1"/>
    </source>
</evidence>
<dbReference type="Gene3D" id="3.30.300.30">
    <property type="match status" value="1"/>
</dbReference>
<comment type="subcellular location">
    <subcellularLocation>
        <location evidence="1">Membrane</location>
    </subcellularLocation>
</comment>
<dbReference type="PANTHER" id="PTHR30046">
    <property type="entry name" value="FLAGELLAR M-RING PROTEIN"/>
    <property type="match status" value="1"/>
</dbReference>
<keyword evidence="4" id="KW-1133">Transmembrane helix</keyword>
<dbReference type="Pfam" id="PF01514">
    <property type="entry name" value="YscJ_FliF"/>
    <property type="match status" value="1"/>
</dbReference>
<keyword evidence="4" id="KW-0812">Transmembrane</keyword>
<feature type="transmembrane region" description="Helical" evidence="4">
    <location>
        <begin position="12"/>
        <end position="31"/>
    </location>
</feature>
<name>A0A388TFP5_9BACT</name>
<dbReference type="NCBIfam" id="TIGR00206">
    <property type="entry name" value="fliF"/>
    <property type="match status" value="1"/>
</dbReference>
<evidence type="ECO:0000259" key="5">
    <source>
        <dbReference type="Pfam" id="PF01514"/>
    </source>
</evidence>
<sequence>MGEEAKGGNKLIFIIIGIVAIAALAVLFLLFRPALSGGIKMAAAAVTPKKEAPSGYSVLFRNLDYTEAAQIVDSLKAQGVKDYRLEDDGRTILVPNRKRTEVVLAIAQEGIMPNGGAIGFEIFDKGSALGASEFDQNVKFSRAISGELVRSISRINGIEEARVIVVIPAQQLFAAQQNPKQASVLVKITEGELLTPQQVQAIVSLVSSSVEDLRRGNITVVDYNGRVLSSDEYARDYDRLAALLALEKSKKGNSIGSDLPIEDTGEIADESSIFSLYYESDRAKLNRQEKSLMRGININVNASEADVYAAKMKFKERYESLLERNIKQMADQFFPRKATEVKVNVELNNEPFNATTPNSMIERITAMILLDQYNQAVVLTPEVREAFMKSIASAISYVKGRDRIDLRWSPNVNVRGRKPTPSKIKTDSVPEVPAPKASKSESSTSSILSVLQQGSTDNRKNIYYLVGGLTVALLALILLLRRRKSSNVEKVGKKSVFDEQTDDREGFADLVSPSAEAIKDLAAQNPDKIAEILAKWFQEDEKKAPEQKPVQSAKPTPPAVNPSQPQQPSSPPPDKQ</sequence>
<proteinExistence type="predicted"/>
<dbReference type="InterPro" id="IPR006182">
    <property type="entry name" value="FliF_N_dom"/>
</dbReference>
<dbReference type="GO" id="GO:0009431">
    <property type="term" value="C:bacterial-type flagellum basal body, MS ring"/>
    <property type="evidence" value="ECO:0007669"/>
    <property type="project" value="InterPro"/>
</dbReference>
<dbReference type="PRINTS" id="PR01009">
    <property type="entry name" value="FLGMRINGFLIF"/>
</dbReference>
<evidence type="ECO:0000256" key="2">
    <source>
        <dbReference type="ARBA" id="ARBA00023136"/>
    </source>
</evidence>
<gene>
    <name evidence="6" type="primary">fliF</name>
    <name evidence="6" type="ORF">NO2_0233</name>
</gene>
<keyword evidence="7" id="KW-1185">Reference proteome</keyword>
<dbReference type="PANTHER" id="PTHR30046:SF0">
    <property type="entry name" value="FLAGELLAR M-RING PROTEIN"/>
    <property type="match status" value="1"/>
</dbReference>
<dbReference type="AlphaFoldDB" id="A0A388TFP5"/>
<dbReference type="InterPro" id="IPR045851">
    <property type="entry name" value="AMP-bd_C_sf"/>
</dbReference>
<keyword evidence="6" id="KW-0966">Cell projection</keyword>
<protein>
    <submittedName>
        <fullName evidence="6">Flagellar M-ring protein FliF</fullName>
    </submittedName>
</protein>
<keyword evidence="6" id="KW-0282">Flagellum</keyword>
<organism evidence="6 7">
    <name type="scientific">Candidatus Termititenax persephonae</name>
    <dbReference type="NCBI Taxonomy" id="2218525"/>
    <lineage>
        <taxon>Bacteria</taxon>
        <taxon>Bacillati</taxon>
        <taxon>Candidatus Margulisiibacteriota</taxon>
        <taxon>Candidatus Termititenacia</taxon>
        <taxon>Candidatus Termititenacales</taxon>
        <taxon>Candidatus Termititenacaceae</taxon>
        <taxon>Candidatus Termititenax</taxon>
    </lineage>
</organism>
<dbReference type="GO" id="GO:0016020">
    <property type="term" value="C:membrane"/>
    <property type="evidence" value="ECO:0007669"/>
    <property type="project" value="UniProtKB-SubCell"/>
</dbReference>
<dbReference type="GO" id="GO:0071973">
    <property type="term" value="P:bacterial-type flagellum-dependent cell motility"/>
    <property type="evidence" value="ECO:0007669"/>
    <property type="project" value="InterPro"/>
</dbReference>
<feature type="compositionally biased region" description="Basic and acidic residues" evidence="3">
    <location>
        <begin position="537"/>
        <end position="546"/>
    </location>
</feature>
<evidence type="ECO:0000256" key="1">
    <source>
        <dbReference type="ARBA" id="ARBA00004370"/>
    </source>
</evidence>
<dbReference type="Proteomes" id="UP000275925">
    <property type="component" value="Unassembled WGS sequence"/>
</dbReference>
<dbReference type="InterPro" id="IPR000067">
    <property type="entry name" value="FlgMring_FliF"/>
</dbReference>
<reference evidence="6 7" key="1">
    <citation type="journal article" date="2019" name="ISME J.">
        <title>Genome analyses of uncultured TG2/ZB3 bacteria in 'Margulisbacteria' specifically attached to ectosymbiotic spirochetes of protists in the termite gut.</title>
        <authorList>
            <person name="Utami Y.D."/>
            <person name="Kuwahara H."/>
            <person name="Igai K."/>
            <person name="Murakami T."/>
            <person name="Sugaya K."/>
            <person name="Morikawa T."/>
            <person name="Nagura Y."/>
            <person name="Yuki M."/>
            <person name="Deevong P."/>
            <person name="Inoue T."/>
            <person name="Kihara K."/>
            <person name="Lo N."/>
            <person name="Yamada A."/>
            <person name="Ohkuma M."/>
            <person name="Hongoh Y."/>
        </authorList>
    </citation>
    <scope>NUCLEOTIDE SEQUENCE [LARGE SCALE GENOMIC DNA]</scope>
    <source>
        <strain evidence="6">NkOx7-02</strain>
    </source>
</reference>
<keyword evidence="6" id="KW-0969">Cilium</keyword>
<feature type="region of interest" description="Disordered" evidence="3">
    <location>
        <begin position="411"/>
        <end position="446"/>
    </location>
</feature>
<evidence type="ECO:0000256" key="4">
    <source>
        <dbReference type="SAM" id="Phobius"/>
    </source>
</evidence>
<feature type="region of interest" description="Disordered" evidence="3">
    <location>
        <begin position="534"/>
        <end position="576"/>
    </location>
</feature>
<feature type="domain" description="Flagellar M-ring N-terminal" evidence="5">
    <location>
        <begin position="55"/>
        <end position="229"/>
    </location>
</feature>
<evidence type="ECO:0000313" key="7">
    <source>
        <dbReference type="Proteomes" id="UP000275925"/>
    </source>
</evidence>
<dbReference type="InterPro" id="IPR043427">
    <property type="entry name" value="YscJ/FliF"/>
</dbReference>
<keyword evidence="2 4" id="KW-0472">Membrane</keyword>
<dbReference type="EMBL" id="BGZO01000004">
    <property type="protein sequence ID" value="GBR75571.1"/>
    <property type="molecule type" value="Genomic_DNA"/>
</dbReference>
<evidence type="ECO:0000256" key="3">
    <source>
        <dbReference type="SAM" id="MobiDB-lite"/>
    </source>
</evidence>